<gene>
    <name evidence="1" type="ORF">IE4872_PD00128</name>
</gene>
<geneLocation type="plasmid" evidence="2">
    <name>prgalie4872d</name>
</geneLocation>
<organism evidence="1 2">
    <name type="scientific">Rhizobium gallicum</name>
    <dbReference type="NCBI Taxonomy" id="56730"/>
    <lineage>
        <taxon>Bacteria</taxon>
        <taxon>Pseudomonadati</taxon>
        <taxon>Pseudomonadota</taxon>
        <taxon>Alphaproteobacteria</taxon>
        <taxon>Hyphomicrobiales</taxon>
        <taxon>Rhizobiaceae</taxon>
        <taxon>Rhizobium/Agrobacterium group</taxon>
        <taxon>Rhizobium</taxon>
    </lineage>
</organism>
<dbReference type="RefSeq" id="WP_074071139.1">
    <property type="nucleotide sequence ID" value="NZ_CP017105.1"/>
</dbReference>
<proteinExistence type="predicted"/>
<dbReference type="AlphaFoldDB" id="A0A1L5NRZ8"/>
<dbReference type="Proteomes" id="UP000184749">
    <property type="component" value="Plasmid pRgalIE4872d"/>
</dbReference>
<evidence type="ECO:0000313" key="2">
    <source>
        <dbReference type="Proteomes" id="UP000184749"/>
    </source>
</evidence>
<dbReference type="EMBL" id="CP017105">
    <property type="protein sequence ID" value="APO70671.1"/>
    <property type="molecule type" value="Genomic_DNA"/>
</dbReference>
<evidence type="ECO:0000313" key="1">
    <source>
        <dbReference type="EMBL" id="APO70671.1"/>
    </source>
</evidence>
<reference evidence="1 2" key="1">
    <citation type="submission" date="2016-09" db="EMBL/GenBank/DDBJ databases">
        <title>The complete genome sequences of Rhizobium gallicum, symbiovars gallicum and phaseoli, symbionts associated to common bean (Phaseolus vulgaris).</title>
        <authorList>
            <person name="Bustos P."/>
            <person name="Santamaria R.I."/>
            <person name="Perez-Carrascal O.M."/>
            <person name="Juarez S."/>
            <person name="Lozano L."/>
            <person name="Martinez-Flores I."/>
            <person name="Martinez-Romero E."/>
            <person name="Cevallos M."/>
            <person name="Romero D."/>
            <person name="Davila G."/>
            <person name="Gonzalez V."/>
        </authorList>
    </citation>
    <scope>NUCLEOTIDE SEQUENCE [LARGE SCALE GENOMIC DNA]</scope>
    <source>
        <strain evidence="1 2">IE4872</strain>
        <plasmid evidence="2">prgalie4872d</plasmid>
    </source>
</reference>
<protein>
    <submittedName>
        <fullName evidence="1">Uncharacterized protein</fullName>
    </submittedName>
</protein>
<keyword evidence="1" id="KW-0614">Plasmid</keyword>
<sequence length="60" mass="6690">MFDSAFDALRSAQVNRFGVYADTSIRYRDLIAARDEIAAAIEAMKATDWPTNADYDAAEQ</sequence>
<name>A0A1L5NRZ8_9HYPH</name>
<accession>A0A1L5NRZ8</accession>